<dbReference type="InterPro" id="IPR004101">
    <property type="entry name" value="Mur_ligase_C"/>
</dbReference>
<dbReference type="Pfam" id="PF02875">
    <property type="entry name" value="Mur_ligase_C"/>
    <property type="match status" value="1"/>
</dbReference>
<evidence type="ECO:0000256" key="1">
    <source>
        <dbReference type="ARBA" id="ARBA00022598"/>
    </source>
</evidence>
<dbReference type="InterPro" id="IPR036565">
    <property type="entry name" value="Mur-like_cat_sf"/>
</dbReference>
<feature type="domain" description="Mur ligase C-terminal" evidence="4">
    <location>
        <begin position="268"/>
        <end position="396"/>
    </location>
</feature>
<dbReference type="AlphaFoldDB" id="A0A2H0VBG2"/>
<name>A0A2H0VBG2_9BACT</name>
<dbReference type="SUPFAM" id="SSF53623">
    <property type="entry name" value="MurD-like peptide ligases, catalytic domain"/>
    <property type="match status" value="1"/>
</dbReference>
<feature type="domain" description="Mur ligase central" evidence="5">
    <location>
        <begin position="97"/>
        <end position="245"/>
    </location>
</feature>
<gene>
    <name evidence="6" type="ORF">COT93_01255</name>
</gene>
<evidence type="ECO:0000259" key="4">
    <source>
        <dbReference type="Pfam" id="PF02875"/>
    </source>
</evidence>
<dbReference type="SUPFAM" id="SSF53244">
    <property type="entry name" value="MurD-like peptide ligases, peptide-binding domain"/>
    <property type="match status" value="1"/>
</dbReference>
<comment type="caution">
    <text evidence="6">The sequence shown here is derived from an EMBL/GenBank/DDBJ whole genome shotgun (WGS) entry which is preliminary data.</text>
</comment>
<dbReference type="Pfam" id="PF08245">
    <property type="entry name" value="Mur_ligase_M"/>
    <property type="match status" value="2"/>
</dbReference>
<keyword evidence="3" id="KW-0067">ATP-binding</keyword>
<feature type="domain" description="Mur ligase central" evidence="5">
    <location>
        <begin position="27"/>
        <end position="74"/>
    </location>
</feature>
<dbReference type="GO" id="GO:0016881">
    <property type="term" value="F:acid-amino acid ligase activity"/>
    <property type="evidence" value="ECO:0007669"/>
    <property type="project" value="InterPro"/>
</dbReference>
<keyword evidence="2" id="KW-0547">Nucleotide-binding</keyword>
<dbReference type="PANTHER" id="PTHR43024:SF1">
    <property type="entry name" value="UDP-N-ACETYLMURAMOYL-TRIPEPTIDE--D-ALANYL-D-ALANINE LIGASE"/>
    <property type="match status" value="1"/>
</dbReference>
<proteinExistence type="predicted"/>
<dbReference type="Proteomes" id="UP000229972">
    <property type="component" value="Unassembled WGS sequence"/>
</dbReference>
<dbReference type="InterPro" id="IPR051046">
    <property type="entry name" value="MurCDEF_CellWall_CoF430Synth"/>
</dbReference>
<protein>
    <recommendedName>
        <fullName evidence="8">UDP-N-acetylmuramoyl-tripeptide--D-alanyl-D-alanine ligase</fullName>
    </recommendedName>
</protein>
<dbReference type="Gene3D" id="3.40.1190.10">
    <property type="entry name" value="Mur-like, catalytic domain"/>
    <property type="match status" value="1"/>
</dbReference>
<sequence>MRKILGEKLKFLARLILKRYHPTIIGVTGSLGKTSAKEAIYKVLEDSHSVRMSQKNYNNEIGLPLTIIGATSAGRNLWVWFLIFWRALFLILIKDKNYPQVLILEMGVDRPGDMIYLTSIVSPTVGLVTGVSYSHLEYFGAVANIKKEKQILIESVNSQGLAILNYDNELSRSMVSASQAKVLTYGLQEGADLRAQDIVYNFNKGNYELAGINFKMNYRGSIVPVFMDHVLSETSIYAALAAAAVAIYFDMNLVDVANALRNFYLPKGRMNILAGVKHSFIIDDTYNSSPESAIAAVKILGKIQVEDNATKYAVLGDMLEIGSYTEEGHRRLGEAIVKNGVSHLIAVGERSRDIIRGATEAGLADDYIFYFDKAAEAGQFLQNRIKAGDVILVKGSQGVRLEKVVKEIMAEPERAEELLVRQGVEWADK</sequence>
<evidence type="ECO:0000259" key="5">
    <source>
        <dbReference type="Pfam" id="PF08245"/>
    </source>
</evidence>
<dbReference type="InterPro" id="IPR036615">
    <property type="entry name" value="Mur_ligase_C_dom_sf"/>
</dbReference>
<dbReference type="Gene3D" id="3.90.190.20">
    <property type="entry name" value="Mur ligase, C-terminal domain"/>
    <property type="match status" value="1"/>
</dbReference>
<dbReference type="EMBL" id="PFAL01000013">
    <property type="protein sequence ID" value="PIR95640.1"/>
    <property type="molecule type" value="Genomic_DNA"/>
</dbReference>
<evidence type="ECO:0000313" key="7">
    <source>
        <dbReference type="Proteomes" id="UP000229972"/>
    </source>
</evidence>
<reference evidence="7" key="1">
    <citation type="submission" date="2017-09" db="EMBL/GenBank/DDBJ databases">
        <title>Depth-based differentiation of microbial function through sediment-hosted aquifers and enrichment of novel symbionts in the deep terrestrial subsurface.</title>
        <authorList>
            <person name="Probst A.J."/>
            <person name="Ladd B."/>
            <person name="Jarett J.K."/>
            <person name="Geller-Mcgrath D.E."/>
            <person name="Sieber C.M.K."/>
            <person name="Emerson J.B."/>
            <person name="Anantharaman K."/>
            <person name="Thomas B.C."/>
            <person name="Malmstrom R."/>
            <person name="Stieglmeier M."/>
            <person name="Klingl A."/>
            <person name="Woyke T."/>
            <person name="Ryan C.M."/>
            <person name="Banfield J.F."/>
        </authorList>
    </citation>
    <scope>NUCLEOTIDE SEQUENCE [LARGE SCALE GENOMIC DNA]</scope>
</reference>
<evidence type="ECO:0000256" key="3">
    <source>
        <dbReference type="ARBA" id="ARBA00022840"/>
    </source>
</evidence>
<dbReference type="GO" id="GO:0005524">
    <property type="term" value="F:ATP binding"/>
    <property type="evidence" value="ECO:0007669"/>
    <property type="project" value="UniProtKB-KW"/>
</dbReference>
<evidence type="ECO:0008006" key="8">
    <source>
        <dbReference type="Google" id="ProtNLM"/>
    </source>
</evidence>
<dbReference type="InterPro" id="IPR013221">
    <property type="entry name" value="Mur_ligase_cen"/>
</dbReference>
<evidence type="ECO:0000256" key="2">
    <source>
        <dbReference type="ARBA" id="ARBA00022741"/>
    </source>
</evidence>
<organism evidence="6 7">
    <name type="scientific">Candidatus Falkowbacteria bacterium CG10_big_fil_rev_8_21_14_0_10_37_18</name>
    <dbReference type="NCBI Taxonomy" id="1974562"/>
    <lineage>
        <taxon>Bacteria</taxon>
        <taxon>Candidatus Falkowiibacteriota</taxon>
    </lineage>
</organism>
<dbReference type="PANTHER" id="PTHR43024">
    <property type="entry name" value="UDP-N-ACETYLMURAMOYL-TRIPEPTIDE--D-ALANYL-D-ALANINE LIGASE"/>
    <property type="match status" value="1"/>
</dbReference>
<evidence type="ECO:0000313" key="6">
    <source>
        <dbReference type="EMBL" id="PIR95640.1"/>
    </source>
</evidence>
<keyword evidence="1" id="KW-0436">Ligase</keyword>
<accession>A0A2H0VBG2</accession>